<evidence type="ECO:0000256" key="8">
    <source>
        <dbReference type="ARBA" id="ARBA00022801"/>
    </source>
</evidence>
<comment type="similarity">
    <text evidence="2">Belongs to the uracil-DNA glycosylase (UDG) superfamily. Type 4 (UDGa) family.</text>
</comment>
<keyword evidence="9" id="KW-0408">Iron</keyword>
<evidence type="ECO:0000256" key="6">
    <source>
        <dbReference type="ARBA" id="ARBA00022723"/>
    </source>
</evidence>
<feature type="domain" description="Uracil-DNA glycosylase-like" evidence="13">
    <location>
        <begin position="134"/>
        <end position="288"/>
    </location>
</feature>
<evidence type="ECO:0000256" key="5">
    <source>
        <dbReference type="ARBA" id="ARBA00022485"/>
    </source>
</evidence>
<keyword evidence="8" id="KW-0378">Hydrolase</keyword>
<dbReference type="Proteomes" id="UP000294547">
    <property type="component" value="Unassembled WGS sequence"/>
</dbReference>
<name>A0A4R6RLS8_9HYPH</name>
<keyword evidence="10" id="KW-0411">Iron-sulfur</keyword>
<dbReference type="NCBIfam" id="TIGR00758">
    <property type="entry name" value="UDG_fam4"/>
    <property type="match status" value="1"/>
</dbReference>
<dbReference type="SMART" id="SM00986">
    <property type="entry name" value="UDG"/>
    <property type="match status" value="1"/>
</dbReference>
<sequence length="305" mass="32248">MMLAPSPTDGGSDALLALLEWYAGAGVDAVLDDAPIDRFAASAAEQAQRRPRPATPPAQRAERALPGSAGAPASARQAPPQPSAAPAPTALSSSDAVMAARTAAASAGTLEALRDLLAGFDGCNLKLTAKNLVFGDGSPSARLMFVGEAPGRDEDLEGRPFVGRSGQLLDRMLRAIGLDRGRDVYIANTIYWRPPGNREPSDVEVAICRPFILRQIELVDPDVLVLLGGQAAKTLLGGDAAKSGIRKLRGRWMGFDTGRRTVPALPTYHPAYLLRSPIEKRLAWRDMLSVRARLAGGDGAAEPER</sequence>
<dbReference type="CDD" id="cd10030">
    <property type="entry name" value="UDG-F4_TTUDGA_SPO1dp_like"/>
    <property type="match status" value="1"/>
</dbReference>
<dbReference type="GO" id="GO:0006281">
    <property type="term" value="P:DNA repair"/>
    <property type="evidence" value="ECO:0007669"/>
    <property type="project" value="UniProtKB-KW"/>
</dbReference>
<dbReference type="EMBL" id="SNXY01000006">
    <property type="protein sequence ID" value="TDP86696.1"/>
    <property type="molecule type" value="Genomic_DNA"/>
</dbReference>
<dbReference type="PANTHER" id="PTHR33693:SF1">
    <property type="entry name" value="TYPE-4 URACIL-DNA GLYCOSYLASE"/>
    <property type="match status" value="1"/>
</dbReference>
<protein>
    <recommendedName>
        <fullName evidence="4">Type-4 uracil-DNA glycosylase</fullName>
        <ecNumber evidence="3">3.2.2.27</ecNumber>
    </recommendedName>
</protein>
<keyword evidence="15" id="KW-1185">Reference proteome</keyword>
<dbReference type="InterPro" id="IPR051536">
    <property type="entry name" value="UDG_Type-4/5"/>
</dbReference>
<dbReference type="GO" id="GO:0004844">
    <property type="term" value="F:uracil DNA N-glycosylase activity"/>
    <property type="evidence" value="ECO:0007669"/>
    <property type="project" value="UniProtKB-EC"/>
</dbReference>
<dbReference type="GO" id="GO:0051539">
    <property type="term" value="F:4 iron, 4 sulfur cluster binding"/>
    <property type="evidence" value="ECO:0007669"/>
    <property type="project" value="UniProtKB-KW"/>
</dbReference>
<evidence type="ECO:0000256" key="2">
    <source>
        <dbReference type="ARBA" id="ARBA00006521"/>
    </source>
</evidence>
<feature type="region of interest" description="Disordered" evidence="12">
    <location>
        <begin position="42"/>
        <end position="90"/>
    </location>
</feature>
<keyword evidence="11" id="KW-0234">DNA repair</keyword>
<evidence type="ECO:0000256" key="11">
    <source>
        <dbReference type="ARBA" id="ARBA00023204"/>
    </source>
</evidence>
<accession>A0A4R6RLS8</accession>
<dbReference type="AlphaFoldDB" id="A0A4R6RLS8"/>
<feature type="compositionally biased region" description="Low complexity" evidence="12">
    <location>
        <begin position="64"/>
        <end position="78"/>
    </location>
</feature>
<reference evidence="14 15" key="1">
    <citation type="submission" date="2019-03" db="EMBL/GenBank/DDBJ databases">
        <title>Genomic Encyclopedia of Type Strains, Phase IV (KMG-IV): sequencing the most valuable type-strain genomes for metagenomic binning, comparative biology and taxonomic classification.</title>
        <authorList>
            <person name="Goeker M."/>
        </authorList>
    </citation>
    <scope>NUCLEOTIDE SEQUENCE [LARGE SCALE GENOMIC DNA]</scope>
    <source>
        <strain evidence="14 15">DSM 102969</strain>
    </source>
</reference>
<dbReference type="Gene3D" id="3.40.470.10">
    <property type="entry name" value="Uracil-DNA glycosylase-like domain"/>
    <property type="match status" value="1"/>
</dbReference>
<evidence type="ECO:0000313" key="15">
    <source>
        <dbReference type="Proteomes" id="UP000294547"/>
    </source>
</evidence>
<dbReference type="EC" id="3.2.2.27" evidence="3"/>
<dbReference type="GO" id="GO:0046872">
    <property type="term" value="F:metal ion binding"/>
    <property type="evidence" value="ECO:0007669"/>
    <property type="project" value="UniProtKB-KW"/>
</dbReference>
<comment type="caution">
    <text evidence="14">The sequence shown here is derived from an EMBL/GenBank/DDBJ whole genome shotgun (WGS) entry which is preliminary data.</text>
</comment>
<keyword evidence="6" id="KW-0479">Metal-binding</keyword>
<proteinExistence type="inferred from homology"/>
<evidence type="ECO:0000256" key="7">
    <source>
        <dbReference type="ARBA" id="ARBA00022763"/>
    </source>
</evidence>
<evidence type="ECO:0000256" key="1">
    <source>
        <dbReference type="ARBA" id="ARBA00001400"/>
    </source>
</evidence>
<evidence type="ECO:0000313" key="14">
    <source>
        <dbReference type="EMBL" id="TDP86696.1"/>
    </source>
</evidence>
<dbReference type="PANTHER" id="PTHR33693">
    <property type="entry name" value="TYPE-5 URACIL-DNA GLYCOSYLASE"/>
    <property type="match status" value="1"/>
</dbReference>
<evidence type="ECO:0000256" key="12">
    <source>
        <dbReference type="SAM" id="MobiDB-lite"/>
    </source>
</evidence>
<evidence type="ECO:0000256" key="3">
    <source>
        <dbReference type="ARBA" id="ARBA00012030"/>
    </source>
</evidence>
<comment type="catalytic activity">
    <reaction evidence="1">
        <text>Hydrolyzes single-stranded DNA or mismatched double-stranded DNA and polynucleotides, releasing free uracil.</text>
        <dbReference type="EC" id="3.2.2.27"/>
    </reaction>
</comment>
<dbReference type="InterPro" id="IPR005122">
    <property type="entry name" value="Uracil-DNA_glycosylase-like"/>
</dbReference>
<dbReference type="InterPro" id="IPR005273">
    <property type="entry name" value="Ura-DNA_glyco_family4"/>
</dbReference>
<evidence type="ECO:0000256" key="10">
    <source>
        <dbReference type="ARBA" id="ARBA00023014"/>
    </source>
</evidence>
<keyword evidence="7" id="KW-0227">DNA damage</keyword>
<gene>
    <name evidence="14" type="ORF">EDD54_0576</name>
</gene>
<dbReference type="InterPro" id="IPR036895">
    <property type="entry name" value="Uracil-DNA_glycosylase-like_sf"/>
</dbReference>
<evidence type="ECO:0000256" key="4">
    <source>
        <dbReference type="ARBA" id="ARBA00019403"/>
    </source>
</evidence>
<evidence type="ECO:0000259" key="13">
    <source>
        <dbReference type="SMART" id="SM00986"/>
    </source>
</evidence>
<keyword evidence="5" id="KW-0004">4Fe-4S</keyword>
<dbReference type="Pfam" id="PF03167">
    <property type="entry name" value="UDG"/>
    <property type="match status" value="1"/>
</dbReference>
<evidence type="ECO:0000256" key="9">
    <source>
        <dbReference type="ARBA" id="ARBA00023004"/>
    </source>
</evidence>
<dbReference type="SUPFAM" id="SSF52141">
    <property type="entry name" value="Uracil-DNA glycosylase-like"/>
    <property type="match status" value="1"/>
</dbReference>
<dbReference type="SMART" id="SM00987">
    <property type="entry name" value="UreE_C"/>
    <property type="match status" value="1"/>
</dbReference>
<organism evidence="14 15">
    <name type="scientific">Oharaeibacter diazotrophicus</name>
    <dbReference type="NCBI Taxonomy" id="1920512"/>
    <lineage>
        <taxon>Bacteria</taxon>
        <taxon>Pseudomonadati</taxon>
        <taxon>Pseudomonadota</taxon>
        <taxon>Alphaproteobacteria</taxon>
        <taxon>Hyphomicrobiales</taxon>
        <taxon>Pleomorphomonadaceae</taxon>
        <taxon>Oharaeibacter</taxon>
    </lineage>
</organism>